<evidence type="ECO:0000256" key="5">
    <source>
        <dbReference type="ARBA" id="ARBA00023136"/>
    </source>
</evidence>
<sequence length="473" mass="50801">MKEVHGAAARHQGWALGLWLSVAILAHILVALFGVLNRWLQVKPSPPLPALRLSLLVSLLALASVLILHGSLLLLQAAWGWWRLRHPRASGTEGEVDKHEAAPPSPKRCPTDVDGSTTRFASLKSGSDATSLSPNPAGQPRLQRSDSTFLRQSGQPPPLRPEVQLKRGLSRRVRDLGTRSPRLVYHGALCITTVTFSIAFLCQVVAPGFVDAALVQLVQMFVVIGVALFQRLLLRHRLPWIIWPAATLMLGGAAMVIVPTIGRASGAGLDGWRGWLGIGLSVCSVVTTICYFVSLQAFRRLGFTSLQLQYCYLIFCIALLLPLTLPIDGADWSGQFEGWTASSWAVLVLVSSFVCVGANYCIQHATWQLGAPTLSMFYGLRLVASIVESQLLLGYTVITDAVQIVGVVVVVMAVTAYLASQWRDSRRVTARAAEAEAQAAAAAALDSEAVDGAEAQAARAAGAAEQGASQEHR</sequence>
<dbReference type="Proteomes" id="UP001055712">
    <property type="component" value="Unassembled WGS sequence"/>
</dbReference>
<evidence type="ECO:0000256" key="3">
    <source>
        <dbReference type="ARBA" id="ARBA00022692"/>
    </source>
</evidence>
<evidence type="ECO:0000313" key="8">
    <source>
        <dbReference type="EMBL" id="KAI3430704.1"/>
    </source>
</evidence>
<keyword evidence="5 7" id="KW-0472">Membrane</keyword>
<feature type="transmembrane region" description="Helical" evidence="7">
    <location>
        <begin position="55"/>
        <end position="75"/>
    </location>
</feature>
<feature type="transmembrane region" description="Helical" evidence="7">
    <location>
        <begin position="183"/>
        <end position="206"/>
    </location>
</feature>
<accession>A0A9D4TP87</accession>
<evidence type="ECO:0000256" key="6">
    <source>
        <dbReference type="SAM" id="MobiDB-lite"/>
    </source>
</evidence>
<organism evidence="8 9">
    <name type="scientific">Chlorella vulgaris</name>
    <name type="common">Green alga</name>
    <dbReference type="NCBI Taxonomy" id="3077"/>
    <lineage>
        <taxon>Eukaryota</taxon>
        <taxon>Viridiplantae</taxon>
        <taxon>Chlorophyta</taxon>
        <taxon>core chlorophytes</taxon>
        <taxon>Trebouxiophyceae</taxon>
        <taxon>Chlorellales</taxon>
        <taxon>Chlorellaceae</taxon>
        <taxon>Chlorella clade</taxon>
        <taxon>Chlorella</taxon>
    </lineage>
</organism>
<dbReference type="SUPFAM" id="SSF103481">
    <property type="entry name" value="Multidrug resistance efflux transporter EmrE"/>
    <property type="match status" value="1"/>
</dbReference>
<name>A0A9D4TP87_CHLVU</name>
<comment type="subcellular location">
    <subcellularLocation>
        <location evidence="1">Cell membrane</location>
        <topology evidence="1">Multi-pass membrane protein</topology>
    </subcellularLocation>
</comment>
<keyword evidence="3 7" id="KW-0812">Transmembrane</keyword>
<feature type="transmembrane region" description="Helical" evidence="7">
    <location>
        <begin position="401"/>
        <end position="419"/>
    </location>
</feature>
<dbReference type="GO" id="GO:0005886">
    <property type="term" value="C:plasma membrane"/>
    <property type="evidence" value="ECO:0007669"/>
    <property type="project" value="UniProtKB-SubCell"/>
</dbReference>
<feature type="transmembrane region" description="Helical" evidence="7">
    <location>
        <begin position="374"/>
        <end position="395"/>
    </location>
</feature>
<keyword evidence="4 7" id="KW-1133">Transmembrane helix</keyword>
<evidence type="ECO:0008006" key="10">
    <source>
        <dbReference type="Google" id="ProtNLM"/>
    </source>
</evidence>
<feature type="compositionally biased region" description="Polar residues" evidence="6">
    <location>
        <begin position="145"/>
        <end position="154"/>
    </location>
</feature>
<comment type="caution">
    <text evidence="8">The sequence shown here is derived from an EMBL/GenBank/DDBJ whole genome shotgun (WGS) entry which is preliminary data.</text>
</comment>
<feature type="transmembrane region" description="Helical" evidence="7">
    <location>
        <begin position="241"/>
        <end position="262"/>
    </location>
</feature>
<evidence type="ECO:0000256" key="7">
    <source>
        <dbReference type="SAM" id="Phobius"/>
    </source>
</evidence>
<feature type="transmembrane region" description="Helical" evidence="7">
    <location>
        <begin position="12"/>
        <end position="35"/>
    </location>
</feature>
<protein>
    <recommendedName>
        <fullName evidence="10">EamA domain-containing protein</fullName>
    </recommendedName>
</protein>
<feature type="transmembrane region" description="Helical" evidence="7">
    <location>
        <begin position="212"/>
        <end position="229"/>
    </location>
</feature>
<keyword evidence="9" id="KW-1185">Reference proteome</keyword>
<feature type="transmembrane region" description="Helical" evidence="7">
    <location>
        <begin position="274"/>
        <end position="298"/>
    </location>
</feature>
<reference evidence="8" key="2">
    <citation type="submission" date="2020-11" db="EMBL/GenBank/DDBJ databases">
        <authorList>
            <person name="Cecchin M."/>
            <person name="Marcolungo L."/>
            <person name="Rossato M."/>
            <person name="Girolomoni L."/>
            <person name="Cosentino E."/>
            <person name="Cuine S."/>
            <person name="Li-Beisson Y."/>
            <person name="Delledonne M."/>
            <person name="Ballottari M."/>
        </authorList>
    </citation>
    <scope>NUCLEOTIDE SEQUENCE</scope>
    <source>
        <strain evidence="8">211/11P</strain>
        <tissue evidence="8">Whole cell</tissue>
    </source>
</reference>
<feature type="transmembrane region" description="Helical" evidence="7">
    <location>
        <begin position="339"/>
        <end position="362"/>
    </location>
</feature>
<dbReference type="PANTHER" id="PTHR42920">
    <property type="entry name" value="OS03G0707200 PROTEIN-RELATED"/>
    <property type="match status" value="1"/>
</dbReference>
<dbReference type="EMBL" id="SIDB01000007">
    <property type="protein sequence ID" value="KAI3430704.1"/>
    <property type="molecule type" value="Genomic_DNA"/>
</dbReference>
<feature type="compositionally biased region" description="Polar residues" evidence="6">
    <location>
        <begin position="114"/>
        <end position="136"/>
    </location>
</feature>
<dbReference type="PANTHER" id="PTHR42920:SF5">
    <property type="entry name" value="EAMA DOMAIN-CONTAINING PROTEIN"/>
    <property type="match status" value="1"/>
</dbReference>
<feature type="region of interest" description="Disordered" evidence="6">
    <location>
        <begin position="92"/>
        <end position="162"/>
    </location>
</feature>
<evidence type="ECO:0000256" key="4">
    <source>
        <dbReference type="ARBA" id="ARBA00022989"/>
    </source>
</evidence>
<feature type="transmembrane region" description="Helical" evidence="7">
    <location>
        <begin position="310"/>
        <end position="327"/>
    </location>
</feature>
<dbReference type="InterPro" id="IPR037185">
    <property type="entry name" value="EmrE-like"/>
</dbReference>
<evidence type="ECO:0000256" key="2">
    <source>
        <dbReference type="ARBA" id="ARBA00022475"/>
    </source>
</evidence>
<reference evidence="8" key="1">
    <citation type="journal article" date="2019" name="Plant J.">
        <title>Chlorella vulgaris genome assembly and annotation reveals the molecular basis for metabolic acclimation to high light conditions.</title>
        <authorList>
            <person name="Cecchin M."/>
            <person name="Marcolungo L."/>
            <person name="Rossato M."/>
            <person name="Girolomoni L."/>
            <person name="Cosentino E."/>
            <person name="Cuine S."/>
            <person name="Li-Beisson Y."/>
            <person name="Delledonne M."/>
            <person name="Ballottari M."/>
        </authorList>
    </citation>
    <scope>NUCLEOTIDE SEQUENCE</scope>
    <source>
        <strain evidence="8">211/11P</strain>
    </source>
</reference>
<proteinExistence type="predicted"/>
<gene>
    <name evidence="8" type="ORF">D9Q98_005293</name>
</gene>
<keyword evidence="2" id="KW-1003">Cell membrane</keyword>
<dbReference type="InterPro" id="IPR051258">
    <property type="entry name" value="Diverse_Substrate_Transporter"/>
</dbReference>
<dbReference type="OrthoDB" id="514444at2759"/>
<evidence type="ECO:0000256" key="1">
    <source>
        <dbReference type="ARBA" id="ARBA00004651"/>
    </source>
</evidence>
<evidence type="ECO:0000313" key="9">
    <source>
        <dbReference type="Proteomes" id="UP001055712"/>
    </source>
</evidence>
<dbReference type="AlphaFoldDB" id="A0A9D4TP87"/>